<dbReference type="InterPro" id="IPR004147">
    <property type="entry name" value="ABC1_dom"/>
</dbReference>
<gene>
    <name evidence="2" type="ORF">J3U88_22825</name>
</gene>
<evidence type="ECO:0000313" key="3">
    <source>
        <dbReference type="Proteomes" id="UP000664417"/>
    </source>
</evidence>
<evidence type="ECO:0000313" key="2">
    <source>
        <dbReference type="EMBL" id="MBO1321333.1"/>
    </source>
</evidence>
<dbReference type="SUPFAM" id="SSF56112">
    <property type="entry name" value="Protein kinase-like (PK-like)"/>
    <property type="match status" value="1"/>
</dbReference>
<dbReference type="AlphaFoldDB" id="A0A8J7U4C0"/>
<dbReference type="Pfam" id="PF03109">
    <property type="entry name" value="ABC1"/>
    <property type="match status" value="1"/>
</dbReference>
<feature type="domain" description="ABC1 atypical kinase-like" evidence="1">
    <location>
        <begin position="79"/>
        <end position="302"/>
    </location>
</feature>
<reference evidence="2" key="1">
    <citation type="submission" date="2021-03" db="EMBL/GenBank/DDBJ databases">
        <authorList>
            <person name="Wang G."/>
        </authorList>
    </citation>
    <scope>NUCLEOTIDE SEQUENCE</scope>
    <source>
        <strain evidence="2">KCTC 12899</strain>
    </source>
</reference>
<accession>A0A8J7U4C0</accession>
<proteinExistence type="predicted"/>
<name>A0A8J7U4C0_9BACT</name>
<evidence type="ECO:0000259" key="1">
    <source>
        <dbReference type="Pfam" id="PF03109"/>
    </source>
</evidence>
<dbReference type="InterPro" id="IPR051409">
    <property type="entry name" value="Atypical_kinase_ADCK"/>
</dbReference>
<dbReference type="InterPro" id="IPR011009">
    <property type="entry name" value="Kinase-like_dom_sf"/>
</dbReference>
<comment type="caution">
    <text evidence="2">The sequence shown here is derived from an EMBL/GenBank/DDBJ whole genome shotgun (WGS) entry which is preliminary data.</text>
</comment>
<dbReference type="PANTHER" id="PTHR43851">
    <property type="match status" value="1"/>
</dbReference>
<dbReference type="RefSeq" id="WP_207861307.1">
    <property type="nucleotide sequence ID" value="NZ_JAFREP010000023.1"/>
</dbReference>
<organism evidence="2 3">
    <name type="scientific">Acanthopleuribacter pedis</name>
    <dbReference type="NCBI Taxonomy" id="442870"/>
    <lineage>
        <taxon>Bacteria</taxon>
        <taxon>Pseudomonadati</taxon>
        <taxon>Acidobacteriota</taxon>
        <taxon>Holophagae</taxon>
        <taxon>Acanthopleuribacterales</taxon>
        <taxon>Acanthopleuribacteraceae</taxon>
        <taxon>Acanthopleuribacter</taxon>
    </lineage>
</organism>
<protein>
    <recommendedName>
        <fullName evidence="1">ABC1 atypical kinase-like domain-containing protein</fullName>
    </recommendedName>
</protein>
<dbReference type="EMBL" id="JAFREP010000023">
    <property type="protein sequence ID" value="MBO1321333.1"/>
    <property type="molecule type" value="Genomic_DNA"/>
</dbReference>
<keyword evidence="3" id="KW-1185">Reference proteome</keyword>
<sequence length="516" mass="58396">MQKSRFGRTLANAGLAREMVQLSSLEKDGDPEVLDRARRHLAQRMGGMRGLPQKIGQIFSLASSSEKAEAFDELNQGGQPLPLHVILKQLEKQWKQPWREVLEDIDPKGNAASLGQVHRATAKSFGKVAVKTAFPGIDRVLRHDLAAVKMAGKARNLIGGPQMDALIDELLSGIEVELDYAREARMQTRYRDAVSNPDHIVVPQCMDPLCGPSVLVTQWQEGATLAETLSWPQETRFQLALMMARHAFDMLFAHGLAHADPHWGNYRFREDPQQIVMFDFGSVLELNRQRRLALLGLIRATIRGSGDPLAWLGHLGFNLGHLLPMRRKLPHLCAILFEPFRNPAQYDTQTWHRNERLADLLGEDRWNFRMSAPGDIFFLVRSIQGLLFYLNRWQTKISWHLCLRPLLDRFASDLDAMEQGAVSDAGFESVARHLSMTLWRDGSVKVRLKFPADAVERLEQLVGEDIEAKIRAAGIDIKAVKRDARRRGHQPGTLVDYQDPNEDQRFVLALETETAH</sequence>
<dbReference type="Proteomes" id="UP000664417">
    <property type="component" value="Unassembled WGS sequence"/>
</dbReference>
<dbReference type="PANTHER" id="PTHR43851:SF3">
    <property type="entry name" value="COENZYME Q8"/>
    <property type="match status" value="1"/>
</dbReference>